<dbReference type="Proteomes" id="UP001341840">
    <property type="component" value="Unassembled WGS sequence"/>
</dbReference>
<feature type="non-terminal residue" evidence="1">
    <location>
        <position position="87"/>
    </location>
</feature>
<protein>
    <submittedName>
        <fullName evidence="1">Uncharacterized protein</fullName>
    </submittedName>
</protein>
<feature type="non-terminal residue" evidence="1">
    <location>
        <position position="1"/>
    </location>
</feature>
<evidence type="ECO:0000313" key="2">
    <source>
        <dbReference type="Proteomes" id="UP001341840"/>
    </source>
</evidence>
<evidence type="ECO:0000313" key="1">
    <source>
        <dbReference type="EMBL" id="MED6221959.1"/>
    </source>
</evidence>
<keyword evidence="2" id="KW-1185">Reference proteome</keyword>
<sequence>SSSIFSKSKLTNSPEYYYNFCTPYKKYTKYYHRIFTLPYTRTLHYPPVGTIPISGIDINLLIDPSSSIPQQPIAATNTHPMMTRSKA</sequence>
<reference evidence="1 2" key="1">
    <citation type="journal article" date="2023" name="Plants (Basel)">
        <title>Bridging the Gap: Combining Genomics and Transcriptomics Approaches to Understand Stylosanthes scabra, an Orphan Legume from the Brazilian Caatinga.</title>
        <authorList>
            <person name="Ferreira-Neto J.R.C."/>
            <person name="da Silva M.D."/>
            <person name="Binneck E."/>
            <person name="de Melo N.F."/>
            <person name="da Silva R.H."/>
            <person name="de Melo A.L.T.M."/>
            <person name="Pandolfi V."/>
            <person name="Bustamante F.O."/>
            <person name="Brasileiro-Vidal A.C."/>
            <person name="Benko-Iseppon A.M."/>
        </authorList>
    </citation>
    <scope>NUCLEOTIDE SEQUENCE [LARGE SCALE GENOMIC DNA]</scope>
    <source>
        <tissue evidence="1">Leaves</tissue>
    </source>
</reference>
<organism evidence="1 2">
    <name type="scientific">Stylosanthes scabra</name>
    <dbReference type="NCBI Taxonomy" id="79078"/>
    <lineage>
        <taxon>Eukaryota</taxon>
        <taxon>Viridiplantae</taxon>
        <taxon>Streptophyta</taxon>
        <taxon>Embryophyta</taxon>
        <taxon>Tracheophyta</taxon>
        <taxon>Spermatophyta</taxon>
        <taxon>Magnoliopsida</taxon>
        <taxon>eudicotyledons</taxon>
        <taxon>Gunneridae</taxon>
        <taxon>Pentapetalae</taxon>
        <taxon>rosids</taxon>
        <taxon>fabids</taxon>
        <taxon>Fabales</taxon>
        <taxon>Fabaceae</taxon>
        <taxon>Papilionoideae</taxon>
        <taxon>50 kb inversion clade</taxon>
        <taxon>dalbergioids sensu lato</taxon>
        <taxon>Dalbergieae</taxon>
        <taxon>Pterocarpus clade</taxon>
        <taxon>Stylosanthes</taxon>
    </lineage>
</organism>
<dbReference type="EMBL" id="JASCZI010272380">
    <property type="protein sequence ID" value="MED6221959.1"/>
    <property type="molecule type" value="Genomic_DNA"/>
</dbReference>
<comment type="caution">
    <text evidence="1">The sequence shown here is derived from an EMBL/GenBank/DDBJ whole genome shotgun (WGS) entry which is preliminary data.</text>
</comment>
<gene>
    <name evidence="1" type="ORF">PIB30_059807</name>
</gene>
<proteinExistence type="predicted"/>
<name>A0ABU6ZJ27_9FABA</name>
<accession>A0ABU6ZJ27</accession>